<proteinExistence type="predicted"/>
<dbReference type="EMBL" id="BAABME010024351">
    <property type="protein sequence ID" value="GAA0170043.1"/>
    <property type="molecule type" value="Genomic_DNA"/>
</dbReference>
<name>A0AAV3R565_LITER</name>
<sequence>MFNHLLQILQMRNLYYQIVEGIKGKIMQKMREDVEGWWWLFGDDGRKRVGVGNGGAEDGGGDGGEHDGGGEITNMK</sequence>
<keyword evidence="3" id="KW-1185">Reference proteome</keyword>
<feature type="compositionally biased region" description="Gly residues" evidence="1">
    <location>
        <begin position="51"/>
        <end position="62"/>
    </location>
</feature>
<dbReference type="AlphaFoldDB" id="A0AAV3R565"/>
<accession>A0AAV3R565</accession>
<feature type="region of interest" description="Disordered" evidence="1">
    <location>
        <begin position="51"/>
        <end position="76"/>
    </location>
</feature>
<evidence type="ECO:0000313" key="3">
    <source>
        <dbReference type="Proteomes" id="UP001454036"/>
    </source>
</evidence>
<reference evidence="2 3" key="1">
    <citation type="submission" date="2024-01" db="EMBL/GenBank/DDBJ databases">
        <title>The complete chloroplast genome sequence of Lithospermum erythrorhizon: insights into the phylogenetic relationship among Boraginaceae species and the maternal lineages of purple gromwells.</title>
        <authorList>
            <person name="Okada T."/>
            <person name="Watanabe K."/>
        </authorList>
    </citation>
    <scope>NUCLEOTIDE SEQUENCE [LARGE SCALE GENOMIC DNA]</scope>
</reference>
<organism evidence="2 3">
    <name type="scientific">Lithospermum erythrorhizon</name>
    <name type="common">Purple gromwell</name>
    <name type="synonym">Lithospermum officinale var. erythrorhizon</name>
    <dbReference type="NCBI Taxonomy" id="34254"/>
    <lineage>
        <taxon>Eukaryota</taxon>
        <taxon>Viridiplantae</taxon>
        <taxon>Streptophyta</taxon>
        <taxon>Embryophyta</taxon>
        <taxon>Tracheophyta</taxon>
        <taxon>Spermatophyta</taxon>
        <taxon>Magnoliopsida</taxon>
        <taxon>eudicotyledons</taxon>
        <taxon>Gunneridae</taxon>
        <taxon>Pentapetalae</taxon>
        <taxon>asterids</taxon>
        <taxon>lamiids</taxon>
        <taxon>Boraginales</taxon>
        <taxon>Boraginaceae</taxon>
        <taxon>Boraginoideae</taxon>
        <taxon>Lithospermeae</taxon>
        <taxon>Lithospermum</taxon>
    </lineage>
</organism>
<comment type="caution">
    <text evidence="2">The sequence shown here is derived from an EMBL/GenBank/DDBJ whole genome shotgun (WGS) entry which is preliminary data.</text>
</comment>
<evidence type="ECO:0000313" key="2">
    <source>
        <dbReference type="EMBL" id="GAA0170043.1"/>
    </source>
</evidence>
<gene>
    <name evidence="2" type="ORF">LIER_40878</name>
</gene>
<dbReference type="Proteomes" id="UP001454036">
    <property type="component" value="Unassembled WGS sequence"/>
</dbReference>
<protein>
    <submittedName>
        <fullName evidence="2">Uncharacterized protein</fullName>
    </submittedName>
</protein>
<evidence type="ECO:0000256" key="1">
    <source>
        <dbReference type="SAM" id="MobiDB-lite"/>
    </source>
</evidence>